<dbReference type="Proteomes" id="UP000564385">
    <property type="component" value="Unassembled WGS sequence"/>
</dbReference>
<comment type="caution">
    <text evidence="1">The sequence shown here is derived from an EMBL/GenBank/DDBJ whole genome shotgun (WGS) entry which is preliminary data.</text>
</comment>
<accession>A0A852V5M7</accession>
<evidence type="ECO:0000313" key="2">
    <source>
        <dbReference type="Proteomes" id="UP000564385"/>
    </source>
</evidence>
<reference evidence="1 2" key="1">
    <citation type="submission" date="2020-07" db="EMBL/GenBank/DDBJ databases">
        <title>Genomic Encyclopedia of Type Strains, Phase IV (KMG-V): Genome sequencing to study the core and pangenomes of soil and plant-associated prokaryotes.</title>
        <authorList>
            <person name="Whitman W."/>
        </authorList>
    </citation>
    <scope>NUCLEOTIDE SEQUENCE [LARGE SCALE GENOMIC DNA]</scope>
    <source>
        <strain evidence="1 2">M8UP22</strain>
    </source>
</reference>
<protein>
    <submittedName>
        <fullName evidence="1">Uncharacterized protein</fullName>
    </submittedName>
</protein>
<dbReference type="AlphaFoldDB" id="A0A852V5M7"/>
<organism evidence="1 2">
    <name type="scientific">Tunturiibacter lichenicola</name>
    <dbReference type="NCBI Taxonomy" id="2051959"/>
    <lineage>
        <taxon>Bacteria</taxon>
        <taxon>Pseudomonadati</taxon>
        <taxon>Acidobacteriota</taxon>
        <taxon>Terriglobia</taxon>
        <taxon>Terriglobales</taxon>
        <taxon>Acidobacteriaceae</taxon>
        <taxon>Tunturiibacter</taxon>
    </lineage>
</organism>
<proteinExistence type="predicted"/>
<sequence>MHTRQSVAANPLVQSKLNQVAHSIAYEASVLFIKSETLTRCMQAPAPAHPIGPRTGGPGRPDALRDDLSLCKGYAETQCDLDVAPTVL</sequence>
<dbReference type="EMBL" id="JACCCU010000001">
    <property type="protein sequence ID" value="NYF88328.1"/>
    <property type="molecule type" value="Genomic_DNA"/>
</dbReference>
<evidence type="ECO:0000313" key="1">
    <source>
        <dbReference type="EMBL" id="NYF88328.1"/>
    </source>
</evidence>
<name>A0A852V5M7_9BACT</name>
<gene>
    <name evidence="1" type="ORF">HDF08_000395</name>
</gene>